<dbReference type="InterPro" id="IPR001173">
    <property type="entry name" value="Glyco_trans_2-like"/>
</dbReference>
<dbReference type="GO" id="GO:0006487">
    <property type="term" value="P:protein N-linked glycosylation"/>
    <property type="evidence" value="ECO:0007669"/>
    <property type="project" value="TreeGrafter"/>
</dbReference>
<organism evidence="2 3">
    <name type="scientific">Flavihumibacter petaseus NBRC 106054</name>
    <dbReference type="NCBI Taxonomy" id="1220578"/>
    <lineage>
        <taxon>Bacteria</taxon>
        <taxon>Pseudomonadati</taxon>
        <taxon>Bacteroidota</taxon>
        <taxon>Chitinophagia</taxon>
        <taxon>Chitinophagales</taxon>
        <taxon>Chitinophagaceae</taxon>
        <taxon>Flavihumibacter</taxon>
    </lineage>
</organism>
<dbReference type="InterPro" id="IPR029044">
    <property type="entry name" value="Nucleotide-diphossugar_trans"/>
</dbReference>
<dbReference type="PANTHER" id="PTHR10859:SF91">
    <property type="entry name" value="DOLICHYL-PHOSPHATE BETA-GLUCOSYLTRANSFERASE"/>
    <property type="match status" value="1"/>
</dbReference>
<evidence type="ECO:0000259" key="1">
    <source>
        <dbReference type="Pfam" id="PF00535"/>
    </source>
</evidence>
<protein>
    <submittedName>
        <fullName evidence="2">Putative glycosyltransferase</fullName>
    </submittedName>
</protein>
<dbReference type="GO" id="GO:0016740">
    <property type="term" value="F:transferase activity"/>
    <property type="evidence" value="ECO:0007669"/>
    <property type="project" value="UniProtKB-KW"/>
</dbReference>
<dbReference type="Pfam" id="PF00535">
    <property type="entry name" value="Glycos_transf_2"/>
    <property type="match status" value="1"/>
</dbReference>
<dbReference type="STRING" id="1220578.FPE01S_01_02060"/>
<proteinExistence type="predicted"/>
<keyword evidence="3" id="KW-1185">Reference proteome</keyword>
<dbReference type="Proteomes" id="UP000033121">
    <property type="component" value="Unassembled WGS sequence"/>
</dbReference>
<dbReference type="EMBL" id="BBWV01000001">
    <property type="protein sequence ID" value="GAO41194.1"/>
    <property type="molecule type" value="Genomic_DNA"/>
</dbReference>
<comment type="caution">
    <text evidence="2">The sequence shown here is derived from an EMBL/GenBank/DDBJ whole genome shotgun (WGS) entry which is preliminary data.</text>
</comment>
<keyword evidence="2" id="KW-0808">Transferase</keyword>
<dbReference type="AlphaFoldDB" id="A0A0E9MUE3"/>
<evidence type="ECO:0000313" key="3">
    <source>
        <dbReference type="Proteomes" id="UP000033121"/>
    </source>
</evidence>
<feature type="domain" description="Glycosyltransferase 2-like" evidence="1">
    <location>
        <begin position="14"/>
        <end position="124"/>
    </location>
</feature>
<accession>A0A0E9MUE3</accession>
<gene>
    <name evidence="2" type="ORF">FPE01S_01_02060</name>
</gene>
<evidence type="ECO:0000313" key="2">
    <source>
        <dbReference type="EMBL" id="GAO41194.1"/>
    </source>
</evidence>
<dbReference type="PANTHER" id="PTHR10859">
    <property type="entry name" value="GLYCOSYL TRANSFERASE"/>
    <property type="match status" value="1"/>
</dbReference>
<reference evidence="2 3" key="1">
    <citation type="submission" date="2015-04" db="EMBL/GenBank/DDBJ databases">
        <title>Whole genome shotgun sequence of Flavihumibacter petaseus NBRC 106054.</title>
        <authorList>
            <person name="Miyazawa S."/>
            <person name="Hosoyama A."/>
            <person name="Hashimoto M."/>
            <person name="Noguchi M."/>
            <person name="Tsuchikane K."/>
            <person name="Ohji S."/>
            <person name="Yamazoe A."/>
            <person name="Ichikawa N."/>
            <person name="Kimura A."/>
            <person name="Fujita N."/>
        </authorList>
    </citation>
    <scope>NUCLEOTIDE SEQUENCE [LARGE SCALE GENOMIC DNA]</scope>
    <source>
        <strain evidence="2 3">NBRC 106054</strain>
    </source>
</reference>
<dbReference type="SUPFAM" id="SSF53448">
    <property type="entry name" value="Nucleotide-diphospho-sugar transferases"/>
    <property type="match status" value="1"/>
</dbReference>
<sequence>MPELLAAFEAWEWQVEVIVVDDGSEDGGIIAAHCKSWNCRYLRNESARGKGNAVRKGILSATAPVVMFMDGDFPFDLETVHRLVSMMQQTNAGIVIGNRTDPQSQYPKDLPLQRQLGSYLLSRFIRMLNLTVFKDTQCGIKCFRTSVGHELFSRAKEDGFAFDIEILALAQQLRIPVVTIPVSVKPQATTTVKVFRHGWQTLRRCLAIWYNQKIQLHETGMGK</sequence>
<dbReference type="Gene3D" id="3.90.550.10">
    <property type="entry name" value="Spore Coat Polysaccharide Biosynthesis Protein SpsA, Chain A"/>
    <property type="match status" value="1"/>
</dbReference>
<name>A0A0E9MUE3_9BACT</name>